<proteinExistence type="inferred from homology"/>
<evidence type="ECO:0000256" key="3">
    <source>
        <dbReference type="ARBA" id="ARBA00023125"/>
    </source>
</evidence>
<gene>
    <name evidence="6" type="ORF">J9253_16165</name>
</gene>
<keyword evidence="6" id="KW-0540">Nuclease</keyword>
<dbReference type="EC" id="3.1.21.-" evidence="6"/>
<dbReference type="PANTHER" id="PTHR30408">
    <property type="entry name" value="TYPE-1 RESTRICTION ENZYME ECOKI SPECIFICITY PROTEIN"/>
    <property type="match status" value="1"/>
</dbReference>
<evidence type="ECO:0000256" key="1">
    <source>
        <dbReference type="ARBA" id="ARBA00010923"/>
    </source>
</evidence>
<keyword evidence="3" id="KW-0238">DNA-binding</keyword>
<organism evidence="6 7">
    <name type="scientific">Thiothrix litoralis</name>
    <dbReference type="NCBI Taxonomy" id="2891210"/>
    <lineage>
        <taxon>Bacteria</taxon>
        <taxon>Pseudomonadati</taxon>
        <taxon>Pseudomonadota</taxon>
        <taxon>Gammaproteobacteria</taxon>
        <taxon>Thiotrichales</taxon>
        <taxon>Thiotrichaceae</taxon>
        <taxon>Thiothrix</taxon>
    </lineage>
</organism>
<name>A0ABX7WSQ5_9GAMM</name>
<keyword evidence="7" id="KW-1185">Reference proteome</keyword>
<sequence>MPNYRPYPDYQPSGIDWLGNIPQHWQVKRVKDIAEIVNGYPFDSEKFDTDNGIPLIRIRNIFGENIDLFWNQKAIPDAEIKNDDILIGMDGDFNVAWWNRGYAMLNQRICAIRTNTHANQKLLFYFLPLQLKRINDLTYSTTVKHLSSIDVGKIRIALPDANEQQQIAAFLDRETAKIDQLIAKQQQLIELLKEKRQAVISHAVTKGLNPDVKMQPSGVEWLGDVPEHWDIRSVSRLSSKITNGYVGPTRDILVSTGVPYVQATHIKNGKVNFDDAYFVREAWSNSHAKSILKEGDVLIVQTGAGTGDVGIVTKDEEGFNCHALIILQPINEVISGEFLSTSLQSQYGYSVLYSIRTGGMHPHLNCGEVQYVKLPIPSRVEQDAIIQYLRTQNEKFDVLMEKAQRQIGLLRERRAALISAAVTGKIDVREVALLA</sequence>
<keyword evidence="6" id="KW-0255">Endonuclease</keyword>
<dbReference type="RefSeq" id="WP_210221928.1">
    <property type="nucleotide sequence ID" value="NZ_CP072801.1"/>
</dbReference>
<dbReference type="EMBL" id="CP072801">
    <property type="protein sequence ID" value="QTR45523.1"/>
    <property type="molecule type" value="Genomic_DNA"/>
</dbReference>
<evidence type="ECO:0000256" key="2">
    <source>
        <dbReference type="ARBA" id="ARBA00022747"/>
    </source>
</evidence>
<comment type="similarity">
    <text evidence="1">Belongs to the type-I restriction system S methylase family.</text>
</comment>
<dbReference type="InterPro" id="IPR052021">
    <property type="entry name" value="Type-I_RS_S_subunit"/>
</dbReference>
<dbReference type="GO" id="GO:0004519">
    <property type="term" value="F:endonuclease activity"/>
    <property type="evidence" value="ECO:0007669"/>
    <property type="project" value="UniProtKB-KW"/>
</dbReference>
<dbReference type="Gene3D" id="1.10.287.1120">
    <property type="entry name" value="Bipartite methylase S protein"/>
    <property type="match status" value="1"/>
</dbReference>
<dbReference type="PANTHER" id="PTHR30408:SF12">
    <property type="entry name" value="TYPE I RESTRICTION ENZYME MJAVIII SPECIFICITY SUBUNIT"/>
    <property type="match status" value="1"/>
</dbReference>
<dbReference type="Proteomes" id="UP000672039">
    <property type="component" value="Chromosome"/>
</dbReference>
<feature type="coiled-coil region" evidence="4">
    <location>
        <begin position="171"/>
        <end position="198"/>
    </location>
</feature>
<keyword evidence="4" id="KW-0175">Coiled coil</keyword>
<reference evidence="6 7" key="1">
    <citation type="submission" date="2021-04" db="EMBL/GenBank/DDBJ databases">
        <title>Genomics, taxonomy and metabolism of representatives of sulfur bacteria of the genus Thiothrix: Thiothrix fructosivorans QT, Thiothrix unzii A1T and three new species, Thiothrix subterranea sp. nov., Thiothrix litoralis sp. nov. and 'Candidatus Thiothrix anitrata' sp. nov.</title>
        <authorList>
            <person name="Ravin N.V."/>
            <person name="Smolyakov D."/>
            <person name="Rudenko T.S."/>
            <person name="Mardanov A.V."/>
            <person name="Beletsky A.V."/>
            <person name="Markov N.D."/>
            <person name="Fomenkov A.I."/>
            <person name="Roberts R.J."/>
            <person name="Karnachuk O.V."/>
            <person name="Novikov A."/>
            <person name="Grabovich M.Y."/>
        </authorList>
    </citation>
    <scope>NUCLEOTIDE SEQUENCE [LARGE SCALE GENOMIC DNA]</scope>
    <source>
        <strain evidence="6 7">AS</strain>
    </source>
</reference>
<accession>A0ABX7WSQ5</accession>
<dbReference type="Pfam" id="PF01420">
    <property type="entry name" value="Methylase_S"/>
    <property type="match status" value="2"/>
</dbReference>
<feature type="domain" description="Type I restriction modification DNA specificity" evidence="5">
    <location>
        <begin position="22"/>
        <end position="190"/>
    </location>
</feature>
<dbReference type="SUPFAM" id="SSF116734">
    <property type="entry name" value="DNA methylase specificity domain"/>
    <property type="match status" value="2"/>
</dbReference>
<keyword evidence="2" id="KW-0680">Restriction system</keyword>
<evidence type="ECO:0000313" key="7">
    <source>
        <dbReference type="Proteomes" id="UP000672039"/>
    </source>
</evidence>
<evidence type="ECO:0000313" key="6">
    <source>
        <dbReference type="EMBL" id="QTR45523.1"/>
    </source>
</evidence>
<dbReference type="InterPro" id="IPR000055">
    <property type="entry name" value="Restrct_endonuc_typeI_TRD"/>
</dbReference>
<keyword evidence="6" id="KW-0378">Hydrolase</keyword>
<dbReference type="InterPro" id="IPR044946">
    <property type="entry name" value="Restrct_endonuc_typeI_TRD_sf"/>
</dbReference>
<evidence type="ECO:0000259" key="5">
    <source>
        <dbReference type="Pfam" id="PF01420"/>
    </source>
</evidence>
<dbReference type="GO" id="GO:0016787">
    <property type="term" value="F:hydrolase activity"/>
    <property type="evidence" value="ECO:0007669"/>
    <property type="project" value="UniProtKB-KW"/>
</dbReference>
<dbReference type="Gene3D" id="3.90.220.20">
    <property type="entry name" value="DNA methylase specificity domains"/>
    <property type="match status" value="2"/>
</dbReference>
<evidence type="ECO:0000256" key="4">
    <source>
        <dbReference type="SAM" id="Coils"/>
    </source>
</evidence>
<dbReference type="CDD" id="cd17257">
    <property type="entry name" value="RMtype1_S_EcoBI-TRD1-CR1_like"/>
    <property type="match status" value="1"/>
</dbReference>
<feature type="domain" description="Type I restriction modification DNA specificity" evidence="5">
    <location>
        <begin position="229"/>
        <end position="394"/>
    </location>
</feature>
<protein>
    <submittedName>
        <fullName evidence="6">Restriction endonuclease subunit S</fullName>
        <ecNumber evidence="6">3.1.21.-</ecNumber>
    </submittedName>
</protein>